<dbReference type="CDD" id="cd08290">
    <property type="entry name" value="ETR"/>
    <property type="match status" value="1"/>
</dbReference>
<evidence type="ECO:0000313" key="14">
    <source>
        <dbReference type="EMBL" id="QBM87446.1"/>
    </source>
</evidence>
<keyword evidence="3" id="KW-0444">Lipid biosynthesis</keyword>
<evidence type="ECO:0000256" key="7">
    <source>
        <dbReference type="ARBA" id="ARBA00023002"/>
    </source>
</evidence>
<feature type="domain" description="Enoyl reductase (ER)" evidence="13">
    <location>
        <begin position="15"/>
        <end position="363"/>
    </location>
</feature>
<sequence>MYHVSAAAFTETNPDLSKALFNATSTIDAAKLRENEVLIAALGVPVNPSDRLQVAGSYKTPINFQYLGQDKSEKQVAIGGNEGCFRVVAVGSKVTSYKVGDWVILKLTSFGTWRSHAIVEITSENKDPLIVVLDDSRDNILMDEASTISTNPCTAYQLFHHYVLDWERGDWIVVNAGNSFVNKYLYQLAAYHGVKTLGIVRNKPEFAEIKQELCDLGATEIITENEFIKDDFVTQTLPKIIGENARVRLALDSLSGPTTPNLVASLSSDQTFVNYGALSGGLVLYSPGVQLAKNITLKSYWLTRNTRSNPQLKVDTVNSLLPLYEKGVFKPVKLTHIPWDGTGSLRDAFLKAIDESGQGKRVVTFPGNLPGQ</sequence>
<dbReference type="SUPFAM" id="SSF50129">
    <property type="entry name" value="GroES-like"/>
    <property type="match status" value="1"/>
</dbReference>
<accession>A0A4P6XMI4</accession>
<keyword evidence="5" id="KW-0521">NADP</keyword>
<keyword evidence="9" id="KW-0496">Mitochondrion</keyword>
<comment type="subcellular location">
    <subcellularLocation>
        <location evidence="1">Mitochondrion</location>
    </subcellularLocation>
</comment>
<dbReference type="InterPro" id="IPR036291">
    <property type="entry name" value="NAD(P)-bd_dom_sf"/>
</dbReference>
<protein>
    <recommendedName>
        <fullName evidence="11">enoyl-[acyl-carrier-protein] reductase</fullName>
        <ecNumber evidence="11">1.3.1.104</ecNumber>
    </recommendedName>
</protein>
<dbReference type="InterPro" id="IPR011032">
    <property type="entry name" value="GroES-like_sf"/>
</dbReference>
<evidence type="ECO:0000256" key="2">
    <source>
        <dbReference type="ARBA" id="ARBA00010371"/>
    </source>
</evidence>
<keyword evidence="6" id="KW-0809">Transit peptide</keyword>
<keyword evidence="15" id="KW-1185">Reference proteome</keyword>
<keyword evidence="7" id="KW-0560">Oxidoreductase</keyword>
<keyword evidence="4" id="KW-0276">Fatty acid metabolism</keyword>
<proteinExistence type="inferred from homology"/>
<evidence type="ECO:0000256" key="9">
    <source>
        <dbReference type="ARBA" id="ARBA00023128"/>
    </source>
</evidence>
<evidence type="ECO:0000313" key="15">
    <source>
        <dbReference type="Proteomes" id="UP000292447"/>
    </source>
</evidence>
<dbReference type="SUPFAM" id="SSF51735">
    <property type="entry name" value="NAD(P)-binding Rossmann-fold domains"/>
    <property type="match status" value="1"/>
</dbReference>
<name>A0A4P6XMI4_9ASCO</name>
<organism evidence="14 15">
    <name type="scientific">Metschnikowia aff. pulcherrima</name>
    <dbReference type="NCBI Taxonomy" id="2163413"/>
    <lineage>
        <taxon>Eukaryota</taxon>
        <taxon>Fungi</taxon>
        <taxon>Dikarya</taxon>
        <taxon>Ascomycota</taxon>
        <taxon>Saccharomycotina</taxon>
        <taxon>Pichiomycetes</taxon>
        <taxon>Metschnikowiaceae</taxon>
        <taxon>Metschnikowia</taxon>
    </lineage>
</organism>
<evidence type="ECO:0000256" key="1">
    <source>
        <dbReference type="ARBA" id="ARBA00004173"/>
    </source>
</evidence>
<evidence type="ECO:0000256" key="11">
    <source>
        <dbReference type="ARBA" id="ARBA00038963"/>
    </source>
</evidence>
<reference evidence="15" key="1">
    <citation type="submission" date="2019-03" db="EMBL/GenBank/DDBJ databases">
        <title>Snf2 controls pulcherriminic acid biosynthesis and connects pigmentation and antifungal activity of the yeast Metschnikowia pulcherrima.</title>
        <authorList>
            <person name="Gore-Lloyd D."/>
            <person name="Sumann I."/>
            <person name="Brachmann A.O."/>
            <person name="Schneeberger K."/>
            <person name="Ortiz-Merino R.A."/>
            <person name="Moreno-Beltran M."/>
            <person name="Schlaefli M."/>
            <person name="Kirner P."/>
            <person name="Santos Kron A."/>
            <person name="Wolfe K.H."/>
            <person name="Piel J."/>
            <person name="Ahrens C.H."/>
            <person name="Henk D."/>
            <person name="Freimoser F.M."/>
        </authorList>
    </citation>
    <scope>NUCLEOTIDE SEQUENCE [LARGE SCALE GENOMIC DNA]</scope>
    <source>
        <strain evidence="15">APC 1.2</strain>
    </source>
</reference>
<dbReference type="InterPro" id="IPR020843">
    <property type="entry name" value="ER"/>
</dbReference>
<dbReference type="SMART" id="SM00829">
    <property type="entry name" value="PKS_ER"/>
    <property type="match status" value="1"/>
</dbReference>
<dbReference type="AlphaFoldDB" id="A0A4P6XMI4"/>
<dbReference type="PANTHER" id="PTHR43981">
    <property type="entry name" value="ENOYL-[ACYL-CARRIER-PROTEIN] REDUCTASE, MITOCHONDRIAL"/>
    <property type="match status" value="1"/>
</dbReference>
<evidence type="ECO:0000256" key="10">
    <source>
        <dbReference type="ARBA" id="ARBA00023160"/>
    </source>
</evidence>
<keyword evidence="8" id="KW-0443">Lipid metabolism</keyword>
<dbReference type="InterPro" id="IPR051034">
    <property type="entry name" value="Mito_Enoyl-ACP_Reductase"/>
</dbReference>
<evidence type="ECO:0000256" key="12">
    <source>
        <dbReference type="ARBA" id="ARBA00048843"/>
    </source>
</evidence>
<dbReference type="STRING" id="2163413.A0A4P6XMI4"/>
<dbReference type="Gene3D" id="3.90.180.10">
    <property type="entry name" value="Medium-chain alcohol dehydrogenases, catalytic domain"/>
    <property type="match status" value="1"/>
</dbReference>
<evidence type="ECO:0000256" key="4">
    <source>
        <dbReference type="ARBA" id="ARBA00022832"/>
    </source>
</evidence>
<evidence type="ECO:0000259" key="13">
    <source>
        <dbReference type="SMART" id="SM00829"/>
    </source>
</evidence>
<evidence type="ECO:0000256" key="3">
    <source>
        <dbReference type="ARBA" id="ARBA00022516"/>
    </source>
</evidence>
<dbReference type="GO" id="GO:0006633">
    <property type="term" value="P:fatty acid biosynthetic process"/>
    <property type="evidence" value="ECO:0007669"/>
    <property type="project" value="UniProtKB-KW"/>
</dbReference>
<evidence type="ECO:0000256" key="8">
    <source>
        <dbReference type="ARBA" id="ARBA00023098"/>
    </source>
</evidence>
<evidence type="ECO:0000256" key="5">
    <source>
        <dbReference type="ARBA" id="ARBA00022857"/>
    </source>
</evidence>
<dbReference type="EMBL" id="CP034457">
    <property type="protein sequence ID" value="QBM87446.1"/>
    <property type="molecule type" value="Genomic_DNA"/>
</dbReference>
<comment type="similarity">
    <text evidence="2">Belongs to the zinc-containing alcohol dehydrogenase family. Quinone oxidoreductase subfamily.</text>
</comment>
<gene>
    <name evidence="14" type="primary">MPUL0B06480</name>
    <name evidence="14" type="ORF">METSCH_B06480</name>
</gene>
<keyword evidence="10" id="KW-0275">Fatty acid biosynthesis</keyword>
<dbReference type="GO" id="GO:0141148">
    <property type="term" value="F:enoyl-[acyl-carrier-protein] reductase (NADPH) activity"/>
    <property type="evidence" value="ECO:0007669"/>
    <property type="project" value="UniProtKB-EC"/>
</dbReference>
<dbReference type="Gene3D" id="3.40.50.720">
    <property type="entry name" value="NAD(P)-binding Rossmann-like Domain"/>
    <property type="match status" value="1"/>
</dbReference>
<dbReference type="InterPro" id="IPR013154">
    <property type="entry name" value="ADH-like_N"/>
</dbReference>
<dbReference type="Proteomes" id="UP000292447">
    <property type="component" value="Chromosome II"/>
</dbReference>
<dbReference type="Pfam" id="PF08240">
    <property type="entry name" value="ADH_N"/>
    <property type="match status" value="1"/>
</dbReference>
<dbReference type="EC" id="1.3.1.104" evidence="11"/>
<comment type="catalytic activity">
    <reaction evidence="12">
        <text>a 2,3-saturated acyl-[ACP] + NADP(+) = a (2E)-enoyl-[ACP] + NADPH + H(+)</text>
        <dbReference type="Rhea" id="RHEA:22564"/>
        <dbReference type="Rhea" id="RHEA-COMP:9925"/>
        <dbReference type="Rhea" id="RHEA-COMP:9926"/>
        <dbReference type="ChEBI" id="CHEBI:15378"/>
        <dbReference type="ChEBI" id="CHEBI:57783"/>
        <dbReference type="ChEBI" id="CHEBI:58349"/>
        <dbReference type="ChEBI" id="CHEBI:78784"/>
        <dbReference type="ChEBI" id="CHEBI:78785"/>
        <dbReference type="EC" id="1.3.1.104"/>
    </reaction>
</comment>
<evidence type="ECO:0000256" key="6">
    <source>
        <dbReference type="ARBA" id="ARBA00022946"/>
    </source>
</evidence>
<dbReference type="GO" id="GO:0005739">
    <property type="term" value="C:mitochondrion"/>
    <property type="evidence" value="ECO:0007669"/>
    <property type="project" value="UniProtKB-SubCell"/>
</dbReference>
<dbReference type="PANTHER" id="PTHR43981:SF2">
    <property type="entry name" value="ENOYL-[ACYL-CARRIER-PROTEIN] REDUCTASE, MITOCHONDRIAL"/>
    <property type="match status" value="1"/>
</dbReference>